<keyword evidence="2" id="KW-0812">Transmembrane</keyword>
<keyword evidence="5" id="KW-1185">Reference proteome</keyword>
<feature type="compositionally biased region" description="Low complexity" evidence="1">
    <location>
        <begin position="1"/>
        <end position="13"/>
    </location>
</feature>
<protein>
    <submittedName>
        <fullName evidence="4">DUF4129 domain-containing protein</fullName>
    </submittedName>
</protein>
<keyword evidence="2" id="KW-1133">Transmembrane helix</keyword>
<keyword evidence="2" id="KW-0472">Membrane</keyword>
<dbReference type="RefSeq" id="WP_344889295.1">
    <property type="nucleotide sequence ID" value="NZ_BAAAWD010000006.1"/>
</dbReference>
<reference evidence="4 5" key="1">
    <citation type="journal article" date="2019" name="Int. J. Syst. Evol. Microbiol.">
        <title>The Global Catalogue of Microorganisms (GCM) 10K type strain sequencing project: providing services to taxonomists for standard genome sequencing and annotation.</title>
        <authorList>
            <consortium name="The Broad Institute Genomics Platform"/>
            <consortium name="The Broad Institute Genome Sequencing Center for Infectious Disease"/>
            <person name="Wu L."/>
            <person name="Ma J."/>
        </authorList>
    </citation>
    <scope>NUCLEOTIDE SEQUENCE [LARGE SCALE GENOMIC DNA]</scope>
    <source>
        <strain evidence="4 5">JCM 3106</strain>
    </source>
</reference>
<evidence type="ECO:0000313" key="4">
    <source>
        <dbReference type="EMBL" id="GAA2992751.1"/>
    </source>
</evidence>
<accession>A0ABN3XSG2</accession>
<evidence type="ECO:0000259" key="3">
    <source>
        <dbReference type="Pfam" id="PF13559"/>
    </source>
</evidence>
<dbReference type="Proteomes" id="UP001499930">
    <property type="component" value="Unassembled WGS sequence"/>
</dbReference>
<evidence type="ECO:0000313" key="5">
    <source>
        <dbReference type="Proteomes" id="UP001499930"/>
    </source>
</evidence>
<sequence>MTSLPTLPALTPPVGIDREEARRRASGELRGPEYARESSLDRFSRWMDQFFGDLLDQDAIGVVGSVAARTALVAIVVAAVVALLLVARRTSRSGTARTGGVFGDRRLTAAEHREAAERLAEQGRWAEAVRERLRAVARDLEDRVIVDVAPGRTAGELAAEAGRALPSLAAELTVAARVFDDVTYGEVPGTPEAYRIMRDLDEHLRAARPSAVAATPAAPTAAP</sequence>
<gene>
    <name evidence="4" type="ORF">GCM10017559_11190</name>
</gene>
<feature type="region of interest" description="Disordered" evidence="1">
    <location>
        <begin position="1"/>
        <end position="33"/>
    </location>
</feature>
<evidence type="ECO:0000256" key="2">
    <source>
        <dbReference type="SAM" id="Phobius"/>
    </source>
</evidence>
<feature type="compositionally biased region" description="Basic and acidic residues" evidence="1">
    <location>
        <begin position="16"/>
        <end position="33"/>
    </location>
</feature>
<comment type="caution">
    <text evidence="4">The sequence shown here is derived from an EMBL/GenBank/DDBJ whole genome shotgun (WGS) entry which is preliminary data.</text>
</comment>
<proteinExistence type="predicted"/>
<name>A0ABN3XSG2_9ACTN</name>
<dbReference type="InterPro" id="IPR025403">
    <property type="entry name" value="TgpA-like_C"/>
</dbReference>
<dbReference type="EMBL" id="BAAAWD010000006">
    <property type="protein sequence ID" value="GAA2992751.1"/>
    <property type="molecule type" value="Genomic_DNA"/>
</dbReference>
<feature type="domain" description="Protein-glutamine gamma-glutamyltransferase-like C-terminal" evidence="3">
    <location>
        <begin position="133"/>
        <end position="202"/>
    </location>
</feature>
<organism evidence="4 5">
    <name type="scientific">Streptosporangium longisporum</name>
    <dbReference type="NCBI Taxonomy" id="46187"/>
    <lineage>
        <taxon>Bacteria</taxon>
        <taxon>Bacillati</taxon>
        <taxon>Actinomycetota</taxon>
        <taxon>Actinomycetes</taxon>
        <taxon>Streptosporangiales</taxon>
        <taxon>Streptosporangiaceae</taxon>
        <taxon>Streptosporangium</taxon>
    </lineage>
</organism>
<evidence type="ECO:0000256" key="1">
    <source>
        <dbReference type="SAM" id="MobiDB-lite"/>
    </source>
</evidence>
<feature type="transmembrane region" description="Helical" evidence="2">
    <location>
        <begin position="66"/>
        <end position="87"/>
    </location>
</feature>
<dbReference type="Pfam" id="PF13559">
    <property type="entry name" value="DUF4129"/>
    <property type="match status" value="1"/>
</dbReference>